<proteinExistence type="predicted"/>
<comment type="caution">
    <text evidence="1">The sequence shown here is derived from an EMBL/GenBank/DDBJ whole genome shotgun (WGS) entry which is preliminary data.</text>
</comment>
<evidence type="ECO:0000313" key="2">
    <source>
        <dbReference type="Proteomes" id="UP001055879"/>
    </source>
</evidence>
<accession>A0ACB9FK07</accession>
<reference evidence="2" key="1">
    <citation type="journal article" date="2022" name="Mol. Ecol. Resour.">
        <title>The genomes of chicory, endive, great burdock and yacon provide insights into Asteraceae palaeo-polyploidization history and plant inulin production.</title>
        <authorList>
            <person name="Fan W."/>
            <person name="Wang S."/>
            <person name="Wang H."/>
            <person name="Wang A."/>
            <person name="Jiang F."/>
            <person name="Liu H."/>
            <person name="Zhao H."/>
            <person name="Xu D."/>
            <person name="Zhang Y."/>
        </authorList>
    </citation>
    <scope>NUCLEOTIDE SEQUENCE [LARGE SCALE GENOMIC DNA]</scope>
    <source>
        <strain evidence="2">cv. Niubang</strain>
    </source>
</reference>
<gene>
    <name evidence="1" type="ORF">L6452_02359</name>
</gene>
<sequence>MREIVEAMKVLAIHNEAQISFGGHGVCLKLVETQNCKPSPTKKIDKGKEIVVDRGEETCEGHRGISSLACSLRRDEISFAIKQSNSIPSFFINHDRYSIRSYCYAFSLNPVFMAYPGVLNSLYAFVVWIASYALVAIIGLFQLSAFIGTSICNR</sequence>
<evidence type="ECO:0000313" key="1">
    <source>
        <dbReference type="EMBL" id="KAI3771200.1"/>
    </source>
</evidence>
<reference evidence="1 2" key="2">
    <citation type="journal article" date="2022" name="Mol. Ecol. Resour.">
        <title>The genomes of chicory, endive, great burdock and yacon provide insights into Asteraceae paleo-polyploidization history and plant inulin production.</title>
        <authorList>
            <person name="Fan W."/>
            <person name="Wang S."/>
            <person name="Wang H."/>
            <person name="Wang A."/>
            <person name="Jiang F."/>
            <person name="Liu H."/>
            <person name="Zhao H."/>
            <person name="Xu D."/>
            <person name="Zhang Y."/>
        </authorList>
    </citation>
    <scope>NUCLEOTIDE SEQUENCE [LARGE SCALE GENOMIC DNA]</scope>
    <source>
        <strain evidence="2">cv. Niubang</strain>
    </source>
</reference>
<dbReference type="Proteomes" id="UP001055879">
    <property type="component" value="Linkage Group LG01"/>
</dbReference>
<dbReference type="EMBL" id="CM042047">
    <property type="protein sequence ID" value="KAI3771200.1"/>
    <property type="molecule type" value="Genomic_DNA"/>
</dbReference>
<name>A0ACB9FK07_ARCLA</name>
<protein>
    <submittedName>
        <fullName evidence="1">Uncharacterized protein</fullName>
    </submittedName>
</protein>
<keyword evidence="2" id="KW-1185">Reference proteome</keyword>
<organism evidence="1 2">
    <name type="scientific">Arctium lappa</name>
    <name type="common">Greater burdock</name>
    <name type="synonym">Lappa major</name>
    <dbReference type="NCBI Taxonomy" id="4217"/>
    <lineage>
        <taxon>Eukaryota</taxon>
        <taxon>Viridiplantae</taxon>
        <taxon>Streptophyta</taxon>
        <taxon>Embryophyta</taxon>
        <taxon>Tracheophyta</taxon>
        <taxon>Spermatophyta</taxon>
        <taxon>Magnoliopsida</taxon>
        <taxon>eudicotyledons</taxon>
        <taxon>Gunneridae</taxon>
        <taxon>Pentapetalae</taxon>
        <taxon>asterids</taxon>
        <taxon>campanulids</taxon>
        <taxon>Asterales</taxon>
        <taxon>Asteraceae</taxon>
        <taxon>Carduoideae</taxon>
        <taxon>Cardueae</taxon>
        <taxon>Arctiinae</taxon>
        <taxon>Arctium</taxon>
    </lineage>
</organism>